<keyword evidence="2" id="KW-0472">Membrane</keyword>
<comment type="caution">
    <text evidence="3">The sequence shown here is derived from an EMBL/GenBank/DDBJ whole genome shotgun (WGS) entry which is preliminary data.</text>
</comment>
<feature type="region of interest" description="Disordered" evidence="1">
    <location>
        <begin position="257"/>
        <end position="276"/>
    </location>
</feature>
<evidence type="ECO:0000256" key="2">
    <source>
        <dbReference type="SAM" id="Phobius"/>
    </source>
</evidence>
<reference evidence="3 4" key="1">
    <citation type="submission" date="2017-03" db="EMBL/GenBank/DDBJ databases">
        <title>Genomes of endolithic fungi from Antarctica.</title>
        <authorList>
            <person name="Coleine C."/>
            <person name="Masonjones S."/>
            <person name="Stajich J.E."/>
        </authorList>
    </citation>
    <scope>NUCLEOTIDE SEQUENCE [LARGE SCALE GENOMIC DNA]</scope>
    <source>
        <strain evidence="3 4">CCFEE 6315</strain>
    </source>
</reference>
<proteinExistence type="predicted"/>
<organism evidence="3 4">
    <name type="scientific">Salinomyces thailandicus</name>
    <dbReference type="NCBI Taxonomy" id="706561"/>
    <lineage>
        <taxon>Eukaryota</taxon>
        <taxon>Fungi</taxon>
        <taxon>Dikarya</taxon>
        <taxon>Ascomycota</taxon>
        <taxon>Pezizomycotina</taxon>
        <taxon>Dothideomycetes</taxon>
        <taxon>Dothideomycetidae</taxon>
        <taxon>Mycosphaerellales</taxon>
        <taxon>Teratosphaeriaceae</taxon>
        <taxon>Salinomyces</taxon>
    </lineage>
</organism>
<keyword evidence="4" id="KW-1185">Reference proteome</keyword>
<gene>
    <name evidence="3" type="ORF">B0A50_02082</name>
</gene>
<feature type="compositionally biased region" description="Gly residues" evidence="1">
    <location>
        <begin position="265"/>
        <end position="276"/>
    </location>
</feature>
<feature type="compositionally biased region" description="Basic and acidic residues" evidence="1">
    <location>
        <begin position="13"/>
        <end position="26"/>
    </location>
</feature>
<keyword evidence="2" id="KW-0812">Transmembrane</keyword>
<evidence type="ECO:0000313" key="4">
    <source>
        <dbReference type="Proteomes" id="UP000308549"/>
    </source>
</evidence>
<protein>
    <submittedName>
        <fullName evidence="3">Uncharacterized protein</fullName>
    </submittedName>
</protein>
<feature type="region of interest" description="Disordered" evidence="1">
    <location>
        <begin position="1"/>
        <end position="46"/>
    </location>
</feature>
<evidence type="ECO:0000313" key="3">
    <source>
        <dbReference type="EMBL" id="TKA31113.1"/>
    </source>
</evidence>
<dbReference type="EMBL" id="NAJL01000009">
    <property type="protein sequence ID" value="TKA31113.1"/>
    <property type="molecule type" value="Genomic_DNA"/>
</dbReference>
<dbReference type="AlphaFoldDB" id="A0A4U0U7B4"/>
<evidence type="ECO:0000256" key="1">
    <source>
        <dbReference type="SAM" id="MobiDB-lite"/>
    </source>
</evidence>
<dbReference type="Proteomes" id="UP000308549">
    <property type="component" value="Unassembled WGS sequence"/>
</dbReference>
<feature type="transmembrane region" description="Helical" evidence="2">
    <location>
        <begin position="158"/>
        <end position="179"/>
    </location>
</feature>
<accession>A0A4U0U7B4</accession>
<sequence>MPGDTSASTQARDSLDLAHEHLDHQNPDGSVKTPHRKHPREIPVPQPFYPSRSCNWDTLTCKTRDSLDLTSLPRYSTEARKAERGGTLGTRAVLQIPEAAHTVPRRAAAVLANGVDVEKVVPESVVLSLAGSETSSRLQKDPPNAAATTTRLTRRGKFVALLGLVGFCLAAAGICYALARSEAQGATFGCGRDLAGPGCAVRVAGTKSRWLQRVGRGMMERWMGGACTWEEGCGEWVCRGRQGEWAPGVFVARCDDPSSEEGEENGGCVGVGVGMD</sequence>
<name>A0A4U0U7B4_9PEZI</name>
<feature type="compositionally biased region" description="Polar residues" evidence="1">
    <location>
        <begin position="1"/>
        <end position="12"/>
    </location>
</feature>
<keyword evidence="2" id="KW-1133">Transmembrane helix</keyword>